<accession>A0A2H3DG27</accession>
<dbReference type="AlphaFoldDB" id="A0A2H3DG27"/>
<protein>
    <submittedName>
        <fullName evidence="1">Uncharacterized protein</fullName>
    </submittedName>
</protein>
<organism evidence="1 2">
    <name type="scientific">Armillaria gallica</name>
    <name type="common">Bulbous honey fungus</name>
    <name type="synonym">Armillaria bulbosa</name>
    <dbReference type="NCBI Taxonomy" id="47427"/>
    <lineage>
        <taxon>Eukaryota</taxon>
        <taxon>Fungi</taxon>
        <taxon>Dikarya</taxon>
        <taxon>Basidiomycota</taxon>
        <taxon>Agaricomycotina</taxon>
        <taxon>Agaricomycetes</taxon>
        <taxon>Agaricomycetidae</taxon>
        <taxon>Agaricales</taxon>
        <taxon>Marasmiineae</taxon>
        <taxon>Physalacriaceae</taxon>
        <taxon>Armillaria</taxon>
    </lineage>
</organism>
<sequence length="129" mass="14564">MDLVLCRADQLTNDDFMPSRYPEKQIRRPHHDSNSRFWDHAPLTFSPEDLTGQPKVMQAYNTQGLSIGQTTQADLDSPNNGALQLLDHLEQSAGNIGFHKTLVVNPVFRCRNTIIVRLGAQPVLNTKLR</sequence>
<reference evidence="2" key="1">
    <citation type="journal article" date="2017" name="Nat. Ecol. Evol.">
        <title>Genome expansion and lineage-specific genetic innovations in the forest pathogenic fungi Armillaria.</title>
        <authorList>
            <person name="Sipos G."/>
            <person name="Prasanna A.N."/>
            <person name="Walter M.C."/>
            <person name="O'Connor E."/>
            <person name="Balint B."/>
            <person name="Krizsan K."/>
            <person name="Kiss B."/>
            <person name="Hess J."/>
            <person name="Varga T."/>
            <person name="Slot J."/>
            <person name="Riley R."/>
            <person name="Boka B."/>
            <person name="Rigling D."/>
            <person name="Barry K."/>
            <person name="Lee J."/>
            <person name="Mihaltcheva S."/>
            <person name="LaButti K."/>
            <person name="Lipzen A."/>
            <person name="Waldron R."/>
            <person name="Moloney N.M."/>
            <person name="Sperisen C."/>
            <person name="Kredics L."/>
            <person name="Vagvoelgyi C."/>
            <person name="Patrignani A."/>
            <person name="Fitzpatrick D."/>
            <person name="Nagy I."/>
            <person name="Doyle S."/>
            <person name="Anderson J.B."/>
            <person name="Grigoriev I.V."/>
            <person name="Gueldener U."/>
            <person name="Muensterkoetter M."/>
            <person name="Nagy L.G."/>
        </authorList>
    </citation>
    <scope>NUCLEOTIDE SEQUENCE [LARGE SCALE GENOMIC DNA]</scope>
    <source>
        <strain evidence="2">Ar21-2</strain>
    </source>
</reference>
<name>A0A2H3DG27_ARMGA</name>
<dbReference type="EMBL" id="KZ293655">
    <property type="protein sequence ID" value="PBK94169.1"/>
    <property type="molecule type" value="Genomic_DNA"/>
</dbReference>
<dbReference type="InParanoid" id="A0A2H3DG27"/>
<dbReference type="Proteomes" id="UP000217790">
    <property type="component" value="Unassembled WGS sequence"/>
</dbReference>
<gene>
    <name evidence="1" type="ORF">ARMGADRAFT_1079654</name>
</gene>
<proteinExistence type="predicted"/>
<evidence type="ECO:0000313" key="2">
    <source>
        <dbReference type="Proteomes" id="UP000217790"/>
    </source>
</evidence>
<evidence type="ECO:0000313" key="1">
    <source>
        <dbReference type="EMBL" id="PBK94169.1"/>
    </source>
</evidence>
<keyword evidence="2" id="KW-1185">Reference proteome</keyword>